<dbReference type="EMBL" id="JACOQL010000001">
    <property type="protein sequence ID" value="MBC9245316.1"/>
    <property type="molecule type" value="Genomic_DNA"/>
</dbReference>
<evidence type="ECO:0000256" key="6">
    <source>
        <dbReference type="ARBA" id="ARBA00022989"/>
    </source>
</evidence>
<evidence type="ECO:0000256" key="4">
    <source>
        <dbReference type="ARBA" id="ARBA00022519"/>
    </source>
</evidence>
<dbReference type="AlphaFoldDB" id="A0A926G8N1"/>
<accession>A0A926G8N1</accession>
<dbReference type="PANTHER" id="PTHR35011:SF4">
    <property type="entry name" value="SLL1102 PROTEIN"/>
    <property type="match status" value="1"/>
</dbReference>
<feature type="transmembrane region" description="Helical" evidence="9">
    <location>
        <begin position="12"/>
        <end position="31"/>
    </location>
</feature>
<keyword evidence="6 9" id="KW-1133">Transmembrane helix</keyword>
<comment type="subunit">
    <text evidence="9">The complex comprises the extracytoplasmic solute receptor protein and the two transmembrane proteins.</text>
</comment>
<protein>
    <recommendedName>
        <fullName evidence="9">TRAP transporter small permease protein</fullName>
    </recommendedName>
</protein>
<dbReference type="RefSeq" id="WP_187791731.1">
    <property type="nucleotide sequence ID" value="NZ_JACOQL010000001.1"/>
</dbReference>
<keyword evidence="7 9" id="KW-0472">Membrane</keyword>
<evidence type="ECO:0000313" key="12">
    <source>
        <dbReference type="Proteomes" id="UP000608594"/>
    </source>
</evidence>
<evidence type="ECO:0000256" key="1">
    <source>
        <dbReference type="ARBA" id="ARBA00004429"/>
    </source>
</evidence>
<comment type="function">
    <text evidence="9">Part of the tripartite ATP-independent periplasmic (TRAP) transport system.</text>
</comment>
<evidence type="ECO:0000256" key="7">
    <source>
        <dbReference type="ARBA" id="ARBA00023136"/>
    </source>
</evidence>
<evidence type="ECO:0000256" key="2">
    <source>
        <dbReference type="ARBA" id="ARBA00022448"/>
    </source>
</evidence>
<evidence type="ECO:0000256" key="3">
    <source>
        <dbReference type="ARBA" id="ARBA00022475"/>
    </source>
</evidence>
<comment type="caution">
    <text evidence="11">The sequence shown here is derived from an EMBL/GenBank/DDBJ whole genome shotgun (WGS) entry which is preliminary data.</text>
</comment>
<comment type="subcellular location">
    <subcellularLocation>
        <location evidence="1 9">Cell inner membrane</location>
        <topology evidence="1 9">Multi-pass membrane protein</topology>
    </subcellularLocation>
</comment>
<gene>
    <name evidence="11" type="ORF">H4P12_00985</name>
</gene>
<dbReference type="GO" id="GO:0022857">
    <property type="term" value="F:transmembrane transporter activity"/>
    <property type="evidence" value="ECO:0007669"/>
    <property type="project" value="UniProtKB-UniRule"/>
</dbReference>
<feature type="transmembrane region" description="Helical" evidence="9">
    <location>
        <begin position="131"/>
        <end position="151"/>
    </location>
</feature>
<sequence>MIRRLTRTIDQMNAAIGQVVSFLIWAGIAVLCYEVVARYVFGQPTVWAHGYTQRIFGSYFILIGAYTLIQRDHVRVDILLTPESSRRNAVLDLLNYAFLILWGLVLTIEGWRFFLDAWRWAEVDDSALRHAMWPPKLALFLGSLLITLQGVNEAIKSVLYLISPSGAEAATPADAEQEMLTHDA</sequence>
<keyword evidence="3" id="KW-1003">Cell membrane</keyword>
<dbReference type="Pfam" id="PF04290">
    <property type="entry name" value="DctQ"/>
    <property type="match status" value="1"/>
</dbReference>
<feature type="transmembrane region" description="Helical" evidence="9">
    <location>
        <begin position="51"/>
        <end position="69"/>
    </location>
</feature>
<keyword evidence="12" id="KW-1185">Reference proteome</keyword>
<dbReference type="InterPro" id="IPR007387">
    <property type="entry name" value="TRAP_DctQ"/>
</dbReference>
<name>A0A926G8N1_9RHOB</name>
<feature type="transmembrane region" description="Helical" evidence="9">
    <location>
        <begin position="90"/>
        <end position="111"/>
    </location>
</feature>
<dbReference type="Proteomes" id="UP000608594">
    <property type="component" value="Unassembled WGS sequence"/>
</dbReference>
<dbReference type="InterPro" id="IPR055348">
    <property type="entry name" value="DctQ"/>
</dbReference>
<keyword evidence="5 9" id="KW-0812">Transmembrane</keyword>
<feature type="domain" description="Tripartite ATP-independent periplasmic transporters DctQ component" evidence="10">
    <location>
        <begin position="28"/>
        <end position="157"/>
    </location>
</feature>
<comment type="similarity">
    <text evidence="8 9">Belongs to the TRAP transporter small permease family.</text>
</comment>
<keyword evidence="2 9" id="KW-0813">Transport</keyword>
<proteinExistence type="inferred from homology"/>
<organism evidence="11 12">
    <name type="scientific">Paracoccus amoyensis</name>
    <dbReference type="NCBI Taxonomy" id="2760093"/>
    <lineage>
        <taxon>Bacteria</taxon>
        <taxon>Pseudomonadati</taxon>
        <taxon>Pseudomonadota</taxon>
        <taxon>Alphaproteobacteria</taxon>
        <taxon>Rhodobacterales</taxon>
        <taxon>Paracoccaceae</taxon>
        <taxon>Paracoccus</taxon>
    </lineage>
</organism>
<dbReference type="PANTHER" id="PTHR35011">
    <property type="entry name" value="2,3-DIKETO-L-GULONATE TRAP TRANSPORTER SMALL PERMEASE PROTEIN YIAM"/>
    <property type="match status" value="1"/>
</dbReference>
<dbReference type="GO" id="GO:0005886">
    <property type="term" value="C:plasma membrane"/>
    <property type="evidence" value="ECO:0007669"/>
    <property type="project" value="UniProtKB-SubCell"/>
</dbReference>
<reference evidence="11" key="1">
    <citation type="submission" date="2020-08" db="EMBL/GenBank/DDBJ databases">
        <title>Paracoccus amoyensis sp. nov., isolated from the surface seawater at coast of Xiamen, Fujian.</title>
        <authorList>
            <person name="Lyu L."/>
        </authorList>
    </citation>
    <scope>NUCLEOTIDE SEQUENCE</scope>
    <source>
        <strain evidence="11">11-3</strain>
    </source>
</reference>
<evidence type="ECO:0000256" key="9">
    <source>
        <dbReference type="RuleBase" id="RU369079"/>
    </source>
</evidence>
<keyword evidence="4 9" id="KW-0997">Cell inner membrane</keyword>
<evidence type="ECO:0000256" key="5">
    <source>
        <dbReference type="ARBA" id="ARBA00022692"/>
    </source>
</evidence>
<evidence type="ECO:0000313" key="11">
    <source>
        <dbReference type="EMBL" id="MBC9245316.1"/>
    </source>
</evidence>
<evidence type="ECO:0000259" key="10">
    <source>
        <dbReference type="Pfam" id="PF04290"/>
    </source>
</evidence>
<evidence type="ECO:0000256" key="8">
    <source>
        <dbReference type="ARBA" id="ARBA00038436"/>
    </source>
</evidence>